<protein>
    <recommendedName>
        <fullName evidence="4">DNA repair protein RecO</fullName>
    </recommendedName>
    <alternativeName>
        <fullName evidence="4">Recombination protein O</fullName>
    </alternativeName>
</protein>
<keyword evidence="6" id="KW-0808">Transferase</keyword>
<dbReference type="EMBL" id="WOTE01000002">
    <property type="protein sequence ID" value="NHO39019.1"/>
    <property type="molecule type" value="Genomic_DNA"/>
</dbReference>
<evidence type="ECO:0000313" key="9">
    <source>
        <dbReference type="Proteomes" id="UP000657200"/>
    </source>
</evidence>
<dbReference type="GO" id="GO:0043590">
    <property type="term" value="C:bacterial nucleoid"/>
    <property type="evidence" value="ECO:0007669"/>
    <property type="project" value="TreeGrafter"/>
</dbReference>
<dbReference type="HAMAP" id="MF_00201">
    <property type="entry name" value="RecO"/>
    <property type="match status" value="1"/>
</dbReference>
<dbReference type="NCBIfam" id="TIGR00613">
    <property type="entry name" value="reco"/>
    <property type="match status" value="1"/>
</dbReference>
<dbReference type="InterPro" id="IPR022572">
    <property type="entry name" value="DNA_rep/recomb_RecO_N"/>
</dbReference>
<comment type="function">
    <text evidence="4">Involved in DNA repair and RecF pathway recombination.</text>
</comment>
<reference evidence="7 9" key="3">
    <citation type="journal article" date="2020" name="Int. J. Syst. Evol. Microbiol.">
        <title>Novel acetic acid bacteria from cider fermentations: Acetobacter conturbans sp. nov. and Acetobacter fallax sp. nov.</title>
        <authorList>
            <person name="Sombolestani A.S."/>
            <person name="Cleenwerck I."/>
            <person name="Cnockaert M."/>
            <person name="Borremans W."/>
            <person name="Wieme A.D."/>
            <person name="De Vuyst L."/>
            <person name="Vandamme P."/>
        </authorList>
    </citation>
    <scope>NUCLEOTIDE SEQUENCE [LARGE SCALE GENOMIC DNA]</scope>
    <source>
        <strain evidence="7 9">LMG 23848</strain>
    </source>
</reference>
<dbReference type="Pfam" id="PF02565">
    <property type="entry name" value="RecO_C"/>
    <property type="match status" value="1"/>
</dbReference>
<dbReference type="InterPro" id="IPR003717">
    <property type="entry name" value="RecO"/>
</dbReference>
<name>A0A0U5F5I2_9PROT</name>
<sequence>MLNKGGTSLEREAPALVVFAGPQGETGARVHMLTEDDGLVRALAYGGASRAGRALWQPGNVVKARFVQRNDSAPRRVSGEVLYGCAARILSMPLALAMMQSACVLADATLPEGEPCPSFFGATVKLLSFIGYDPDVAEQTGLPNYIEWELALLNVLGFGLDLSACAVTGQTHGLAYVSPRTGRAVSEEGAGEWKDRLLPLPAFLCDPTQASGWKDWLNGLRLSGYFLARDAFGQRHLPLPAARQRLLARVEKLVAEQNSA</sequence>
<dbReference type="InterPro" id="IPR037278">
    <property type="entry name" value="ARFGAP/RecO"/>
</dbReference>
<dbReference type="AlphaFoldDB" id="A0A0U5F5I2"/>
<evidence type="ECO:0000313" key="8">
    <source>
        <dbReference type="Proteomes" id="UP000068250"/>
    </source>
</evidence>
<dbReference type="SUPFAM" id="SSF57863">
    <property type="entry name" value="ArfGap/RecO-like zinc finger"/>
    <property type="match status" value="1"/>
</dbReference>
<dbReference type="PATRIC" id="fig|431306.5.peg.2380"/>
<reference evidence="8" key="1">
    <citation type="submission" date="2014-09" db="EMBL/GenBank/DDBJ databases">
        <authorList>
            <person name="Illeghems K.G."/>
        </authorList>
    </citation>
    <scope>NUCLEOTIDE SEQUENCE [LARGE SCALE GENOMIC DNA]</scope>
    <source>
        <strain evidence="8">LMG 23848T</strain>
    </source>
</reference>
<evidence type="ECO:0000313" key="6">
    <source>
        <dbReference type="EMBL" id="CEF56994.1"/>
    </source>
</evidence>
<evidence type="ECO:0000256" key="3">
    <source>
        <dbReference type="ARBA" id="ARBA00023204"/>
    </source>
</evidence>
<dbReference type="PANTHER" id="PTHR33991">
    <property type="entry name" value="DNA REPAIR PROTEIN RECO"/>
    <property type="match status" value="1"/>
</dbReference>
<dbReference type="Gene3D" id="1.20.1440.120">
    <property type="entry name" value="Recombination protein O, C-terminal domain"/>
    <property type="match status" value="1"/>
</dbReference>
<feature type="domain" description="DNA replication/recombination mediator RecO N-terminal" evidence="5">
    <location>
        <begin position="13"/>
        <end position="70"/>
    </location>
</feature>
<proteinExistence type="inferred from homology"/>
<keyword evidence="3 4" id="KW-0234">DNA repair</keyword>
<dbReference type="GO" id="GO:0006302">
    <property type="term" value="P:double-strand break repair"/>
    <property type="evidence" value="ECO:0007669"/>
    <property type="project" value="TreeGrafter"/>
</dbReference>
<dbReference type="STRING" id="431306.AGA_2304"/>
<dbReference type="EMBL" id="LN609302">
    <property type="protein sequence ID" value="CEF56994.1"/>
    <property type="molecule type" value="Genomic_DNA"/>
</dbReference>
<dbReference type="GO" id="GO:0006310">
    <property type="term" value="P:DNA recombination"/>
    <property type="evidence" value="ECO:0007669"/>
    <property type="project" value="UniProtKB-UniRule"/>
</dbReference>
<evidence type="ECO:0000256" key="4">
    <source>
        <dbReference type="HAMAP-Rule" id="MF_00201"/>
    </source>
</evidence>
<dbReference type="Proteomes" id="UP000068250">
    <property type="component" value="Chromosome I"/>
</dbReference>
<organism evidence="6 8">
    <name type="scientific">Acetobacter ghanensis</name>
    <dbReference type="NCBI Taxonomy" id="431306"/>
    <lineage>
        <taxon>Bacteria</taxon>
        <taxon>Pseudomonadati</taxon>
        <taxon>Pseudomonadota</taxon>
        <taxon>Alphaproteobacteria</taxon>
        <taxon>Acetobacterales</taxon>
        <taxon>Acetobacteraceae</taxon>
        <taxon>Acetobacter</taxon>
    </lineage>
</organism>
<evidence type="ECO:0000256" key="2">
    <source>
        <dbReference type="ARBA" id="ARBA00023172"/>
    </source>
</evidence>
<evidence type="ECO:0000256" key="1">
    <source>
        <dbReference type="ARBA" id="ARBA00022763"/>
    </source>
</evidence>
<reference evidence="6" key="2">
    <citation type="submission" date="2014-09" db="EMBL/GenBank/DDBJ databases">
        <authorList>
            <person name="Magalhaes I.L.F."/>
            <person name="Oliveira U."/>
            <person name="Santos F.R."/>
            <person name="Vidigal T.H.D.A."/>
            <person name="Brescovit A.D."/>
            <person name="Santos A.J."/>
        </authorList>
    </citation>
    <scope>NUCLEOTIDE SEQUENCE</scope>
    <source>
        <strain evidence="6">LMG 23848T</strain>
    </source>
</reference>
<dbReference type="GO" id="GO:0016740">
    <property type="term" value="F:transferase activity"/>
    <property type="evidence" value="ECO:0007669"/>
    <property type="project" value="UniProtKB-KW"/>
</dbReference>
<dbReference type="PANTHER" id="PTHR33991:SF1">
    <property type="entry name" value="DNA REPAIR PROTEIN RECO"/>
    <property type="match status" value="1"/>
</dbReference>
<keyword evidence="1 4" id="KW-0227">DNA damage</keyword>
<gene>
    <name evidence="4 6" type="primary">recO</name>
    <name evidence="6" type="ORF">AGA_2304</name>
    <name evidence="7" type="ORF">GOB80_04830</name>
</gene>
<evidence type="ECO:0000259" key="5">
    <source>
        <dbReference type="Pfam" id="PF11967"/>
    </source>
</evidence>
<keyword evidence="9" id="KW-1185">Reference proteome</keyword>
<dbReference type="Proteomes" id="UP000657200">
    <property type="component" value="Unassembled WGS sequence"/>
</dbReference>
<dbReference type="InterPro" id="IPR042242">
    <property type="entry name" value="RecO_C"/>
</dbReference>
<keyword evidence="2 4" id="KW-0233">DNA recombination</keyword>
<dbReference type="OrthoDB" id="9804792at2"/>
<comment type="similarity">
    <text evidence="4">Belongs to the RecO family.</text>
</comment>
<accession>A0A0U5F5I2</accession>
<evidence type="ECO:0000313" key="7">
    <source>
        <dbReference type="EMBL" id="NHO39019.1"/>
    </source>
</evidence>
<dbReference type="Pfam" id="PF11967">
    <property type="entry name" value="RecO_N"/>
    <property type="match status" value="1"/>
</dbReference>